<dbReference type="Proteomes" id="UP000295083">
    <property type="component" value="Unassembled WGS sequence"/>
</dbReference>
<organism evidence="5 6">
    <name type="scientific">Colletotrichum spinosum</name>
    <dbReference type="NCBI Taxonomy" id="1347390"/>
    <lineage>
        <taxon>Eukaryota</taxon>
        <taxon>Fungi</taxon>
        <taxon>Dikarya</taxon>
        <taxon>Ascomycota</taxon>
        <taxon>Pezizomycotina</taxon>
        <taxon>Sordariomycetes</taxon>
        <taxon>Hypocreomycetidae</taxon>
        <taxon>Glomerellales</taxon>
        <taxon>Glomerellaceae</taxon>
        <taxon>Colletotrichum</taxon>
        <taxon>Colletotrichum orbiculare species complex</taxon>
    </lineage>
</organism>
<dbReference type="InterPro" id="IPR002938">
    <property type="entry name" value="FAD-bd"/>
</dbReference>
<dbReference type="InterPro" id="IPR051704">
    <property type="entry name" value="FAD_aromatic-hydroxylase"/>
</dbReference>
<keyword evidence="2" id="KW-0274">FAD</keyword>
<name>A0A4R8QID5_9PEZI</name>
<evidence type="ECO:0000256" key="2">
    <source>
        <dbReference type="ARBA" id="ARBA00022827"/>
    </source>
</evidence>
<sequence>MSSLKVLIIGGGIGGPALAFWLAHLGHKVTVVERSPSLRAQGQQIDIRGQGVDVIRRMGIEPAIRSHGVDEAGLRFVDKNHKQQAVFMANKSGKGRQSFTSEFEIMRGDLVRILFDATKELGVEYVFGATIESFEQDDESVTVRLSNGSTGTYDLLVGADGQSSRTRRLMLGPGAKDPFYSFNVHTALFTVPKAEVDDNLATVCICTKKRVMFTRNDNPRTTQAYFILAPDEKTHKLLAEAERKRDVQEQKQLWIELFKDAGWQVPRFIKELEMGGVSDDFYSVEVGQVRLDKWYKNRVVLLGDAGYTPSPMTGRGTTSAFVGAYVLAGEISKRCSGSSGSDGIAAAVEAYDKAMRPFMENVQDIPYRPASLYPNSQWGVTVANTLLWLVSTLRIDKIGQWLRSDDVQGWKLPEYPGLVSHEAKGTKLV</sequence>
<gene>
    <name evidence="5" type="ORF">C8035_v009809</name>
</gene>
<dbReference type="EMBL" id="QAPG01000043">
    <property type="protein sequence ID" value="TDZ35275.1"/>
    <property type="molecule type" value="Genomic_DNA"/>
</dbReference>
<keyword evidence="1" id="KW-0285">Flavoprotein</keyword>
<evidence type="ECO:0000256" key="1">
    <source>
        <dbReference type="ARBA" id="ARBA00022630"/>
    </source>
</evidence>
<dbReference type="GO" id="GO:0071949">
    <property type="term" value="F:FAD binding"/>
    <property type="evidence" value="ECO:0007669"/>
    <property type="project" value="InterPro"/>
</dbReference>
<evidence type="ECO:0000313" key="6">
    <source>
        <dbReference type="Proteomes" id="UP000295083"/>
    </source>
</evidence>
<dbReference type="Pfam" id="PF01494">
    <property type="entry name" value="FAD_binding_3"/>
    <property type="match status" value="1"/>
</dbReference>
<dbReference type="PRINTS" id="PR00420">
    <property type="entry name" value="RNGMNOXGNASE"/>
</dbReference>
<dbReference type="AlphaFoldDB" id="A0A4R8QID5"/>
<evidence type="ECO:0000256" key="3">
    <source>
        <dbReference type="ARBA" id="ARBA00023002"/>
    </source>
</evidence>
<protein>
    <recommendedName>
        <fullName evidence="4">FAD-binding domain-containing protein</fullName>
    </recommendedName>
</protein>
<dbReference type="PANTHER" id="PTHR46865">
    <property type="entry name" value="OXIDOREDUCTASE-RELATED"/>
    <property type="match status" value="1"/>
</dbReference>
<dbReference type="GO" id="GO:0016491">
    <property type="term" value="F:oxidoreductase activity"/>
    <property type="evidence" value="ECO:0007669"/>
    <property type="project" value="UniProtKB-KW"/>
</dbReference>
<keyword evidence="6" id="KW-1185">Reference proteome</keyword>
<keyword evidence="3" id="KW-0560">Oxidoreductase</keyword>
<evidence type="ECO:0000313" key="5">
    <source>
        <dbReference type="EMBL" id="TDZ35275.1"/>
    </source>
</evidence>
<comment type="caution">
    <text evidence="5">The sequence shown here is derived from an EMBL/GenBank/DDBJ whole genome shotgun (WGS) entry which is preliminary data.</text>
</comment>
<evidence type="ECO:0000259" key="4">
    <source>
        <dbReference type="Pfam" id="PF01494"/>
    </source>
</evidence>
<proteinExistence type="predicted"/>
<dbReference type="PANTHER" id="PTHR46865:SF7">
    <property type="entry name" value="MONOOXYGENASE, PUTATIVE (AFU_ORTHOLOGUE AFUA_8G07040)-RELATED"/>
    <property type="match status" value="1"/>
</dbReference>
<accession>A0A4R8QID5</accession>
<dbReference type="Gene3D" id="3.50.50.60">
    <property type="entry name" value="FAD/NAD(P)-binding domain"/>
    <property type="match status" value="1"/>
</dbReference>
<dbReference type="SUPFAM" id="SSF51905">
    <property type="entry name" value="FAD/NAD(P)-binding domain"/>
    <property type="match status" value="1"/>
</dbReference>
<reference evidence="5 6" key="1">
    <citation type="submission" date="2018-11" db="EMBL/GenBank/DDBJ databases">
        <title>Genome sequence and assembly of Colletotrichum spinosum.</title>
        <authorList>
            <person name="Gan P."/>
            <person name="Shirasu K."/>
        </authorList>
    </citation>
    <scope>NUCLEOTIDE SEQUENCE [LARGE SCALE GENOMIC DNA]</scope>
    <source>
        <strain evidence="5 6">CBS 515.97</strain>
    </source>
</reference>
<feature type="domain" description="FAD-binding" evidence="4">
    <location>
        <begin position="4"/>
        <end position="347"/>
    </location>
</feature>
<dbReference type="InterPro" id="IPR036188">
    <property type="entry name" value="FAD/NAD-bd_sf"/>
</dbReference>